<name>A0A7W5TUP4_9MICC</name>
<proteinExistence type="predicted"/>
<feature type="region of interest" description="Disordered" evidence="1">
    <location>
        <begin position="1"/>
        <end position="22"/>
    </location>
</feature>
<feature type="compositionally biased region" description="Polar residues" evidence="1">
    <location>
        <begin position="7"/>
        <end position="21"/>
    </location>
</feature>
<evidence type="ECO:0000313" key="2">
    <source>
        <dbReference type="EMBL" id="MBB3667619.1"/>
    </source>
</evidence>
<sequence>MSEIPDTGSSNRQDNPRSNAAQDVDLGRVVFQMVDVADQWVKAIQEESTRREEIRAWEATERERISGQRDILLRGLELTHDERRENFRRLFDNLDVAMSRDDSQAAASLLDSITDLAKASPFRDLGNVELMVNELKQSDRTWKL</sequence>
<organism evidence="2 3">
    <name type="scientific">Garicola koreensis</name>
    <dbReference type="NCBI Taxonomy" id="1262554"/>
    <lineage>
        <taxon>Bacteria</taxon>
        <taxon>Bacillati</taxon>
        <taxon>Actinomycetota</taxon>
        <taxon>Actinomycetes</taxon>
        <taxon>Micrococcales</taxon>
        <taxon>Micrococcaceae</taxon>
        <taxon>Garicola</taxon>
    </lineage>
</organism>
<comment type="caution">
    <text evidence="2">The sequence shown here is derived from an EMBL/GenBank/DDBJ whole genome shotgun (WGS) entry which is preliminary data.</text>
</comment>
<protein>
    <submittedName>
        <fullName evidence="2">Uncharacterized protein</fullName>
    </submittedName>
</protein>
<gene>
    <name evidence="2" type="ORF">FHX47_001238</name>
</gene>
<dbReference type="Proteomes" id="UP000547528">
    <property type="component" value="Unassembled WGS sequence"/>
</dbReference>
<evidence type="ECO:0000256" key="1">
    <source>
        <dbReference type="SAM" id="MobiDB-lite"/>
    </source>
</evidence>
<reference evidence="2 3" key="1">
    <citation type="submission" date="2020-08" db="EMBL/GenBank/DDBJ databases">
        <title>Sequencing the genomes of 1000 actinobacteria strains.</title>
        <authorList>
            <person name="Klenk H.-P."/>
        </authorList>
    </citation>
    <scope>NUCLEOTIDE SEQUENCE [LARGE SCALE GENOMIC DNA]</scope>
    <source>
        <strain evidence="2 3">DSM 28238</strain>
    </source>
</reference>
<evidence type="ECO:0000313" key="3">
    <source>
        <dbReference type="Proteomes" id="UP000547528"/>
    </source>
</evidence>
<dbReference type="EMBL" id="JACIBT010000002">
    <property type="protein sequence ID" value="MBB3667619.1"/>
    <property type="molecule type" value="Genomic_DNA"/>
</dbReference>
<accession>A0A7W5TUP4</accession>
<dbReference type="RefSeq" id="WP_183358029.1">
    <property type="nucleotide sequence ID" value="NZ_BAABKR010000001.1"/>
</dbReference>
<dbReference type="AlphaFoldDB" id="A0A7W5TUP4"/>
<keyword evidence="3" id="KW-1185">Reference proteome</keyword>